<gene>
    <name evidence="3" type="ORF">G3M48_001367</name>
</gene>
<name>A0AAW0RFZ9_9HYPO</name>
<organism evidence="3 4">
    <name type="scientific">Beauveria asiatica</name>
    <dbReference type="NCBI Taxonomy" id="1069075"/>
    <lineage>
        <taxon>Eukaryota</taxon>
        <taxon>Fungi</taxon>
        <taxon>Dikarya</taxon>
        <taxon>Ascomycota</taxon>
        <taxon>Pezizomycotina</taxon>
        <taxon>Sordariomycetes</taxon>
        <taxon>Hypocreomycetidae</taxon>
        <taxon>Hypocreales</taxon>
        <taxon>Cordycipitaceae</taxon>
        <taxon>Beauveria</taxon>
    </lineage>
</organism>
<evidence type="ECO:0000256" key="1">
    <source>
        <dbReference type="SAM" id="MobiDB-lite"/>
    </source>
</evidence>
<dbReference type="EMBL" id="JAAHCF010001380">
    <property type="protein sequence ID" value="KAK8140916.1"/>
    <property type="molecule type" value="Genomic_DNA"/>
</dbReference>
<evidence type="ECO:0008006" key="5">
    <source>
        <dbReference type="Google" id="ProtNLM"/>
    </source>
</evidence>
<dbReference type="Proteomes" id="UP001397290">
    <property type="component" value="Unassembled WGS sequence"/>
</dbReference>
<feature type="region of interest" description="Disordered" evidence="1">
    <location>
        <begin position="66"/>
        <end position="94"/>
    </location>
</feature>
<reference evidence="3 4" key="1">
    <citation type="submission" date="2020-02" db="EMBL/GenBank/DDBJ databases">
        <title>Comparative genomics of the hypocrealean fungal genus Beauvera.</title>
        <authorList>
            <person name="Showalter D.N."/>
            <person name="Bushley K.E."/>
            <person name="Rehner S.A."/>
        </authorList>
    </citation>
    <scope>NUCLEOTIDE SEQUENCE [LARGE SCALE GENOMIC DNA]</scope>
    <source>
        <strain evidence="3 4">ARSEF4384</strain>
    </source>
</reference>
<evidence type="ECO:0000256" key="2">
    <source>
        <dbReference type="SAM" id="SignalP"/>
    </source>
</evidence>
<protein>
    <recommendedName>
        <fullName evidence="5">Secreted protein</fullName>
    </recommendedName>
</protein>
<sequence>MDPRTLNTTLVWGMSLSSHLLINAVSVFRDIASGGKTTGRSNLRLALKNRKSFMYFPTTSLTKPHTNSEGYYSPQVGKAGGLTCTDQGKEVSWR</sequence>
<dbReference type="AlphaFoldDB" id="A0AAW0RFZ9"/>
<feature type="chain" id="PRO_5043732367" description="Secreted protein" evidence="2">
    <location>
        <begin position="25"/>
        <end position="94"/>
    </location>
</feature>
<evidence type="ECO:0000313" key="4">
    <source>
        <dbReference type="Proteomes" id="UP001397290"/>
    </source>
</evidence>
<accession>A0AAW0RFZ9</accession>
<keyword evidence="2" id="KW-0732">Signal</keyword>
<evidence type="ECO:0000313" key="3">
    <source>
        <dbReference type="EMBL" id="KAK8140916.1"/>
    </source>
</evidence>
<feature type="signal peptide" evidence="2">
    <location>
        <begin position="1"/>
        <end position="24"/>
    </location>
</feature>
<proteinExistence type="predicted"/>
<keyword evidence="4" id="KW-1185">Reference proteome</keyword>
<comment type="caution">
    <text evidence="3">The sequence shown here is derived from an EMBL/GenBank/DDBJ whole genome shotgun (WGS) entry which is preliminary data.</text>
</comment>